<protein>
    <submittedName>
        <fullName evidence="1">Uncharacterized protein</fullName>
    </submittedName>
</protein>
<evidence type="ECO:0000313" key="2">
    <source>
        <dbReference type="Proteomes" id="UP000276215"/>
    </source>
</evidence>
<reference evidence="1 2" key="1">
    <citation type="journal article" date="2018" name="Nat. Ecol. Evol.">
        <title>Pezizomycetes genomes reveal the molecular basis of ectomycorrhizal truffle lifestyle.</title>
        <authorList>
            <person name="Murat C."/>
            <person name="Payen T."/>
            <person name="Noel B."/>
            <person name="Kuo A."/>
            <person name="Morin E."/>
            <person name="Chen J."/>
            <person name="Kohler A."/>
            <person name="Krizsan K."/>
            <person name="Balestrini R."/>
            <person name="Da Silva C."/>
            <person name="Montanini B."/>
            <person name="Hainaut M."/>
            <person name="Levati E."/>
            <person name="Barry K.W."/>
            <person name="Belfiori B."/>
            <person name="Cichocki N."/>
            <person name="Clum A."/>
            <person name="Dockter R.B."/>
            <person name="Fauchery L."/>
            <person name="Guy J."/>
            <person name="Iotti M."/>
            <person name="Le Tacon F."/>
            <person name="Lindquist E.A."/>
            <person name="Lipzen A."/>
            <person name="Malagnac F."/>
            <person name="Mello A."/>
            <person name="Molinier V."/>
            <person name="Miyauchi S."/>
            <person name="Poulain J."/>
            <person name="Riccioni C."/>
            <person name="Rubini A."/>
            <person name="Sitrit Y."/>
            <person name="Splivallo R."/>
            <person name="Traeger S."/>
            <person name="Wang M."/>
            <person name="Zifcakova L."/>
            <person name="Wipf D."/>
            <person name="Zambonelli A."/>
            <person name="Paolocci F."/>
            <person name="Nowrousian M."/>
            <person name="Ottonello S."/>
            <person name="Baldrian P."/>
            <person name="Spatafora J.W."/>
            <person name="Henrissat B."/>
            <person name="Nagy L.G."/>
            <person name="Aury J.M."/>
            <person name="Wincker P."/>
            <person name="Grigoriev I.V."/>
            <person name="Bonfante P."/>
            <person name="Martin F.M."/>
        </authorList>
    </citation>
    <scope>NUCLEOTIDE SEQUENCE [LARGE SCALE GENOMIC DNA]</scope>
    <source>
        <strain evidence="1 2">120613-1</strain>
    </source>
</reference>
<sequence length="52" mass="5792">MLVFFISALSTYCSVLLLEEVCISATIFPIPIILSAFEGSSIVSNFISRVYW</sequence>
<keyword evidence="2" id="KW-1185">Reference proteome</keyword>
<gene>
    <name evidence="1" type="ORF">L873DRAFT_1886499</name>
</gene>
<dbReference type="EMBL" id="ML120371">
    <property type="protein sequence ID" value="RPB01837.1"/>
    <property type="molecule type" value="Genomic_DNA"/>
</dbReference>
<proteinExistence type="predicted"/>
<evidence type="ECO:0000313" key="1">
    <source>
        <dbReference type="EMBL" id="RPB01837.1"/>
    </source>
</evidence>
<dbReference type="Proteomes" id="UP000276215">
    <property type="component" value="Unassembled WGS sequence"/>
</dbReference>
<organism evidence="1 2">
    <name type="scientific">Choiromyces venosus 120613-1</name>
    <dbReference type="NCBI Taxonomy" id="1336337"/>
    <lineage>
        <taxon>Eukaryota</taxon>
        <taxon>Fungi</taxon>
        <taxon>Dikarya</taxon>
        <taxon>Ascomycota</taxon>
        <taxon>Pezizomycotina</taxon>
        <taxon>Pezizomycetes</taxon>
        <taxon>Pezizales</taxon>
        <taxon>Tuberaceae</taxon>
        <taxon>Choiromyces</taxon>
    </lineage>
</organism>
<name>A0A3N4JUG1_9PEZI</name>
<dbReference type="AlphaFoldDB" id="A0A3N4JUG1"/>
<accession>A0A3N4JUG1</accession>